<evidence type="ECO:0000313" key="10">
    <source>
        <dbReference type="EMBL" id="XDS46136.1"/>
    </source>
</evidence>
<evidence type="ECO:0000256" key="6">
    <source>
        <dbReference type="ARBA" id="ARBA00023136"/>
    </source>
</evidence>
<keyword evidence="3" id="KW-1003">Cell membrane</keyword>
<evidence type="ECO:0000313" key="11">
    <source>
        <dbReference type="EMBL" id="XDS49083.1"/>
    </source>
</evidence>
<dbReference type="Gene3D" id="1.10.3720.10">
    <property type="entry name" value="MetI-like"/>
    <property type="match status" value="1"/>
</dbReference>
<evidence type="ECO:0000259" key="9">
    <source>
        <dbReference type="PROSITE" id="PS50928"/>
    </source>
</evidence>
<dbReference type="Pfam" id="PF00528">
    <property type="entry name" value="BPD_transp_1"/>
    <property type="match status" value="1"/>
</dbReference>
<feature type="transmembrane region" description="Helical" evidence="7">
    <location>
        <begin position="37"/>
        <end position="60"/>
    </location>
</feature>
<dbReference type="InterPro" id="IPR000515">
    <property type="entry name" value="MetI-like"/>
</dbReference>
<evidence type="ECO:0000256" key="7">
    <source>
        <dbReference type="RuleBase" id="RU363032"/>
    </source>
</evidence>
<dbReference type="CDD" id="cd06261">
    <property type="entry name" value="TM_PBP2"/>
    <property type="match status" value="1"/>
</dbReference>
<evidence type="ECO:0000256" key="3">
    <source>
        <dbReference type="ARBA" id="ARBA00022475"/>
    </source>
</evidence>
<feature type="region of interest" description="Disordered" evidence="8">
    <location>
        <begin position="1"/>
        <end position="24"/>
    </location>
</feature>
<dbReference type="PANTHER" id="PTHR30193">
    <property type="entry name" value="ABC TRANSPORTER PERMEASE PROTEIN"/>
    <property type="match status" value="1"/>
</dbReference>
<keyword evidence="5 7" id="KW-1133">Transmembrane helix</keyword>
<dbReference type="EMBL" id="CP129682">
    <property type="protein sequence ID" value="XDS49083.1"/>
    <property type="molecule type" value="Genomic_DNA"/>
</dbReference>
<dbReference type="InterPro" id="IPR051393">
    <property type="entry name" value="ABC_transporter_permease"/>
</dbReference>
<sequence>MTRDDESGDGRSVQPGLAASNEEYDEKKLRGSRFRSIIAPYLYVAPAFVVFAAFLGWQLVQTAEYSLFDWDGLGASTFVGLSNYLETFQDPEIRSSFIHALVLTLFYAGIPVIVALILTVLISRSSKMKVMSFYRTVLFLPQVISSVVVATIWVSMYSQNGFINQILNAFHLGGLTHAWLGDYSTALIAIGVVGTWTNMGLCLVLFLSGVGNIEPELFEAVRLDGANKWQEFFAITLPELRGQISVALTLTVISAFKTFDLVFVTTRGGPGNSTSVPAWEAYNRAFNTGQVGLASAVAVVLTVLIVIITWAIGRIDAKETA</sequence>
<dbReference type="EMBL" id="CP129675">
    <property type="protein sequence ID" value="XDS46136.1"/>
    <property type="molecule type" value="Genomic_DNA"/>
</dbReference>
<feature type="transmembrane region" description="Helical" evidence="7">
    <location>
        <begin position="97"/>
        <end position="121"/>
    </location>
</feature>
<evidence type="ECO:0000256" key="1">
    <source>
        <dbReference type="ARBA" id="ARBA00004651"/>
    </source>
</evidence>
<dbReference type="SUPFAM" id="SSF161098">
    <property type="entry name" value="MetI-like"/>
    <property type="match status" value="1"/>
</dbReference>
<protein>
    <submittedName>
        <fullName evidence="10">Sugar ABC transporter permease</fullName>
    </submittedName>
</protein>
<evidence type="ECO:0000256" key="8">
    <source>
        <dbReference type="SAM" id="MobiDB-lite"/>
    </source>
</evidence>
<feature type="transmembrane region" description="Helical" evidence="7">
    <location>
        <begin position="133"/>
        <end position="156"/>
    </location>
</feature>
<keyword evidence="6 7" id="KW-0472">Membrane</keyword>
<accession>A0AB39UBE8</accession>
<evidence type="ECO:0000256" key="2">
    <source>
        <dbReference type="ARBA" id="ARBA00022448"/>
    </source>
</evidence>
<dbReference type="GO" id="GO:0055085">
    <property type="term" value="P:transmembrane transport"/>
    <property type="evidence" value="ECO:0007669"/>
    <property type="project" value="InterPro"/>
</dbReference>
<dbReference type="AlphaFoldDB" id="A0AB39UBE8"/>
<feature type="transmembrane region" description="Helical" evidence="7">
    <location>
        <begin position="187"/>
        <end position="207"/>
    </location>
</feature>
<evidence type="ECO:0000256" key="5">
    <source>
        <dbReference type="ARBA" id="ARBA00022989"/>
    </source>
</evidence>
<dbReference type="PROSITE" id="PS50928">
    <property type="entry name" value="ABC_TM1"/>
    <property type="match status" value="1"/>
</dbReference>
<comment type="subcellular location">
    <subcellularLocation>
        <location evidence="1 7">Cell membrane</location>
        <topology evidence="1 7">Multi-pass membrane protein</topology>
    </subcellularLocation>
</comment>
<dbReference type="EMBL" id="CP129683">
    <property type="protein sequence ID" value="XDS50308.1"/>
    <property type="molecule type" value="Genomic_DNA"/>
</dbReference>
<gene>
    <name evidence="12" type="ORF">QN062_07900</name>
    <name evidence="11" type="ORF">QN216_02095</name>
    <name evidence="10" type="ORF">QN217_08355</name>
</gene>
<dbReference type="KEGG" id="bfk:QN062_07900"/>
<dbReference type="GO" id="GO:0005886">
    <property type="term" value="C:plasma membrane"/>
    <property type="evidence" value="ECO:0007669"/>
    <property type="project" value="UniProtKB-SubCell"/>
</dbReference>
<keyword evidence="2 7" id="KW-0813">Transport</keyword>
<proteinExistence type="inferred from homology"/>
<evidence type="ECO:0000313" key="12">
    <source>
        <dbReference type="EMBL" id="XDS50308.1"/>
    </source>
</evidence>
<name>A0AB39UBE8_9BIFI</name>
<dbReference type="RefSeq" id="WP_369341280.1">
    <property type="nucleotide sequence ID" value="NZ_CP129675.1"/>
</dbReference>
<organism evidence="10">
    <name type="scientific">Bifidobacterium fermentum</name>
    <dbReference type="NCBI Taxonomy" id="3059035"/>
    <lineage>
        <taxon>Bacteria</taxon>
        <taxon>Bacillati</taxon>
        <taxon>Actinomycetota</taxon>
        <taxon>Actinomycetes</taxon>
        <taxon>Bifidobacteriales</taxon>
        <taxon>Bifidobacteriaceae</taxon>
        <taxon>Bifidobacterium</taxon>
    </lineage>
</organism>
<reference evidence="10" key="1">
    <citation type="submission" date="2023-07" db="EMBL/GenBank/DDBJ databases">
        <title>Bifidobacterium aquikefiriaerophilum sp. nov. and Bifidobacterium eccum sp. nov., isolated from water kefir.</title>
        <authorList>
            <person name="Breselge S."/>
            <person name="Bellassi P."/>
            <person name="Barcenilla C."/>
            <person name="Alvarez-Ordonez A."/>
            <person name="Morelli L."/>
            <person name="Cotter P.D."/>
        </authorList>
    </citation>
    <scope>NUCLEOTIDE SEQUENCE</scope>
    <source>
        <strain evidence="12">WK012_4_13</strain>
        <strain evidence="11">WK013_4_14</strain>
        <strain evidence="10">WK048_4_13</strain>
    </source>
</reference>
<evidence type="ECO:0000256" key="4">
    <source>
        <dbReference type="ARBA" id="ARBA00022692"/>
    </source>
</evidence>
<feature type="domain" description="ABC transmembrane type-1" evidence="9">
    <location>
        <begin position="97"/>
        <end position="312"/>
    </location>
</feature>
<keyword evidence="4 7" id="KW-0812">Transmembrane</keyword>
<dbReference type="InterPro" id="IPR035906">
    <property type="entry name" value="MetI-like_sf"/>
</dbReference>
<feature type="transmembrane region" description="Helical" evidence="7">
    <location>
        <begin position="291"/>
        <end position="312"/>
    </location>
</feature>
<dbReference type="PANTHER" id="PTHR30193:SF37">
    <property type="entry name" value="INNER MEMBRANE ABC TRANSPORTER PERMEASE PROTEIN YCJO"/>
    <property type="match status" value="1"/>
</dbReference>
<comment type="similarity">
    <text evidence="7">Belongs to the binding-protein-dependent transport system permease family.</text>
</comment>